<accession>A0ABR8SW93</accession>
<gene>
    <name evidence="1" type="ORF">H9647_06885</name>
</gene>
<evidence type="ECO:0000313" key="2">
    <source>
        <dbReference type="Proteomes" id="UP000608071"/>
    </source>
</evidence>
<evidence type="ECO:0000313" key="1">
    <source>
        <dbReference type="EMBL" id="MBD7967781.1"/>
    </source>
</evidence>
<organism evidence="1 2">
    <name type="scientific">Paenibacillus gallinarum</name>
    <dbReference type="NCBI Taxonomy" id="2762232"/>
    <lineage>
        <taxon>Bacteria</taxon>
        <taxon>Bacillati</taxon>
        <taxon>Bacillota</taxon>
        <taxon>Bacilli</taxon>
        <taxon>Bacillales</taxon>
        <taxon>Paenibacillaceae</taxon>
        <taxon>Paenibacillus</taxon>
    </lineage>
</organism>
<protein>
    <submittedName>
        <fullName evidence="1">Uncharacterized protein</fullName>
    </submittedName>
</protein>
<dbReference type="Proteomes" id="UP000608071">
    <property type="component" value="Unassembled WGS sequence"/>
</dbReference>
<name>A0ABR8SW93_9BACL</name>
<proteinExistence type="predicted"/>
<keyword evidence="2" id="KW-1185">Reference proteome</keyword>
<dbReference type="EMBL" id="JACSQL010000002">
    <property type="protein sequence ID" value="MBD7967781.1"/>
    <property type="molecule type" value="Genomic_DNA"/>
</dbReference>
<comment type="caution">
    <text evidence="1">The sequence shown here is derived from an EMBL/GenBank/DDBJ whole genome shotgun (WGS) entry which is preliminary data.</text>
</comment>
<sequence length="60" mass="6779">MELLSSDIHLYTAKMDKTPIVIFIDQELVGSGVIEGITETTVKVKDEHYMRGVCEFRYAG</sequence>
<reference evidence="1 2" key="1">
    <citation type="submission" date="2020-08" db="EMBL/GenBank/DDBJ databases">
        <title>A Genomic Blueprint of the Chicken Gut Microbiome.</title>
        <authorList>
            <person name="Gilroy R."/>
            <person name="Ravi A."/>
            <person name="Getino M."/>
            <person name="Pursley I."/>
            <person name="Horton D.L."/>
            <person name="Alikhan N.-F."/>
            <person name="Baker D."/>
            <person name="Gharbi K."/>
            <person name="Hall N."/>
            <person name="Watson M."/>
            <person name="Adriaenssens E.M."/>
            <person name="Foster-Nyarko E."/>
            <person name="Jarju S."/>
            <person name="Secka A."/>
            <person name="Antonio M."/>
            <person name="Oren A."/>
            <person name="Chaudhuri R."/>
            <person name="La Ragione R.M."/>
            <person name="Hildebrand F."/>
            <person name="Pallen M.J."/>
        </authorList>
    </citation>
    <scope>NUCLEOTIDE SEQUENCE [LARGE SCALE GENOMIC DNA]</scope>
    <source>
        <strain evidence="1 2">Sa2BVA9</strain>
    </source>
</reference>